<feature type="coiled-coil region" evidence="7">
    <location>
        <begin position="209"/>
        <end position="243"/>
    </location>
</feature>
<name>A0AAV6GMY8_9TELE</name>
<feature type="coiled-coil region" evidence="7">
    <location>
        <begin position="267"/>
        <end position="301"/>
    </location>
</feature>
<dbReference type="PROSITE" id="PS50119">
    <property type="entry name" value="ZF_BBOX"/>
    <property type="match status" value="1"/>
</dbReference>
<evidence type="ECO:0000259" key="10">
    <source>
        <dbReference type="PROSITE" id="PS50188"/>
    </source>
</evidence>
<comment type="caution">
    <text evidence="11">The sequence shown here is derived from an EMBL/GenBank/DDBJ whole genome shotgun (WGS) entry which is preliminary data.</text>
</comment>
<dbReference type="Gene3D" id="3.30.160.60">
    <property type="entry name" value="Classic Zinc Finger"/>
    <property type="match status" value="1"/>
</dbReference>
<evidence type="ECO:0008006" key="13">
    <source>
        <dbReference type="Google" id="ProtNLM"/>
    </source>
</evidence>
<evidence type="ECO:0000313" key="12">
    <source>
        <dbReference type="Proteomes" id="UP000823561"/>
    </source>
</evidence>
<evidence type="ECO:0000259" key="8">
    <source>
        <dbReference type="PROSITE" id="PS50089"/>
    </source>
</evidence>
<evidence type="ECO:0000256" key="7">
    <source>
        <dbReference type="SAM" id="Coils"/>
    </source>
</evidence>
<dbReference type="Pfam" id="PF13765">
    <property type="entry name" value="PRY"/>
    <property type="match status" value="1"/>
</dbReference>
<feature type="domain" description="RING-type" evidence="8">
    <location>
        <begin position="15"/>
        <end position="58"/>
    </location>
</feature>
<dbReference type="Pfam" id="PF00643">
    <property type="entry name" value="zf-B_box"/>
    <property type="match status" value="1"/>
</dbReference>
<dbReference type="SUPFAM" id="SSF57845">
    <property type="entry name" value="B-box zinc-binding domain"/>
    <property type="match status" value="1"/>
</dbReference>
<dbReference type="PRINTS" id="PR01407">
    <property type="entry name" value="BUTYPHLNCDUF"/>
</dbReference>
<dbReference type="Pfam" id="PF00622">
    <property type="entry name" value="SPRY"/>
    <property type="match status" value="1"/>
</dbReference>
<accession>A0AAV6GMY8</accession>
<keyword evidence="3 6" id="KW-0863">Zinc-finger</keyword>
<reference evidence="11" key="1">
    <citation type="submission" date="2020-10" db="EMBL/GenBank/DDBJ databases">
        <title>Chromosome-scale genome assembly of the Allis shad, Alosa alosa.</title>
        <authorList>
            <person name="Margot Z."/>
            <person name="Christophe K."/>
            <person name="Cabau C."/>
            <person name="Louis A."/>
            <person name="Berthelot C."/>
            <person name="Parey E."/>
            <person name="Roest Crollius H."/>
            <person name="Montfort J."/>
            <person name="Robinson-Rechavi M."/>
            <person name="Bucao C."/>
            <person name="Bouchez O."/>
            <person name="Gislard M."/>
            <person name="Lluch J."/>
            <person name="Milhes M."/>
            <person name="Lampietro C."/>
            <person name="Lopez Roques C."/>
            <person name="Donnadieu C."/>
            <person name="Braasch I."/>
            <person name="Desvignes T."/>
            <person name="Postlethwait J."/>
            <person name="Bobe J."/>
            <person name="Guiguen Y."/>
        </authorList>
    </citation>
    <scope>NUCLEOTIDE SEQUENCE</scope>
    <source>
        <strain evidence="11">M-15738</strain>
        <tissue evidence="11">Blood</tissue>
    </source>
</reference>
<evidence type="ECO:0000256" key="2">
    <source>
        <dbReference type="ARBA" id="ARBA00022723"/>
    </source>
</evidence>
<dbReference type="SMART" id="SM00589">
    <property type="entry name" value="PRY"/>
    <property type="match status" value="1"/>
</dbReference>
<feature type="domain" description="B box-type" evidence="9">
    <location>
        <begin position="154"/>
        <end position="194"/>
    </location>
</feature>
<dbReference type="InterPro" id="IPR013083">
    <property type="entry name" value="Znf_RING/FYVE/PHD"/>
</dbReference>
<dbReference type="GO" id="GO:0008270">
    <property type="term" value="F:zinc ion binding"/>
    <property type="evidence" value="ECO:0007669"/>
    <property type="project" value="UniProtKB-KW"/>
</dbReference>
<keyword evidence="7" id="KW-0175">Coiled coil</keyword>
<dbReference type="CDD" id="cd19769">
    <property type="entry name" value="Bbox2_TRIM16-like"/>
    <property type="match status" value="1"/>
</dbReference>
<evidence type="ECO:0000259" key="9">
    <source>
        <dbReference type="PROSITE" id="PS50119"/>
    </source>
</evidence>
<sequence length="576" mass="65104">MAEPSFAVAQDQLSCQICLDLLKDPVTIPCGHSYCTNCISDYWGTGKVEEGYSCPHCRQTFDSMPLLGRNTILAEMVERLKTAEVPQDVPEEPPDDNCYAGPGDVPCDFCIGKKLKAIKSCLACLASYCEAHILPHLETPRLKKHKLVPATAHLEEQLCVPHDKLLEVFCCTDKKLICIQCAMDEHKGHDIVPIAKQRAERQQEFGKTQDLYQQRIQEREKELQELKGAMETLKHSAQAAVEENERMFNLLIHSIERRRTEMKELIRVQERTELGLAEGLLEKLENEIGELKKRDAELAELAQTEDHVRFLQSYQSLCATPPPEDIPQIPVHQSRPLADLKRTISYLKETIDSFCTEELVKVYGSATYVHLIPEPRAKDEYLQYCGNFTMDINTANNCLCLSEGCKEASNTMKVQSYPNHPERFLNPAQVLCKEAITGRCYWEVEWSGESGVGLAVSYKNISRKGSGSDSKFGSSINSWRLRCSPSKYMFKHSNEKIEIPIPDPVPSSNRVGVYVDHRAGVLAFFSVADTMSLLHRVQTQFSQPLYPGFLIHMNSKVKFYQKSLNLHPLCSLPNCG</sequence>
<dbReference type="Gene3D" id="3.30.40.10">
    <property type="entry name" value="Zinc/RING finger domain, C3HC4 (zinc finger)"/>
    <property type="match status" value="1"/>
</dbReference>
<dbReference type="InterPro" id="IPR001841">
    <property type="entry name" value="Znf_RING"/>
</dbReference>
<evidence type="ECO:0000256" key="4">
    <source>
        <dbReference type="ARBA" id="ARBA00022833"/>
    </source>
</evidence>
<dbReference type="EMBL" id="JADWDJ010000009">
    <property type="protein sequence ID" value="KAG5275814.1"/>
    <property type="molecule type" value="Genomic_DNA"/>
</dbReference>
<dbReference type="InterPro" id="IPR003877">
    <property type="entry name" value="SPRY_dom"/>
</dbReference>
<dbReference type="InterPro" id="IPR001870">
    <property type="entry name" value="B30.2/SPRY"/>
</dbReference>
<dbReference type="GO" id="GO:0045087">
    <property type="term" value="P:innate immune response"/>
    <property type="evidence" value="ECO:0007669"/>
    <property type="project" value="UniProtKB-KW"/>
</dbReference>
<dbReference type="InterPro" id="IPR006574">
    <property type="entry name" value="PRY"/>
</dbReference>
<keyword evidence="5" id="KW-0391">Immunity</keyword>
<dbReference type="InterPro" id="IPR000315">
    <property type="entry name" value="Znf_B-box"/>
</dbReference>
<dbReference type="InterPro" id="IPR003879">
    <property type="entry name" value="Butyrophylin_SPRY"/>
</dbReference>
<evidence type="ECO:0000256" key="3">
    <source>
        <dbReference type="ARBA" id="ARBA00022771"/>
    </source>
</evidence>
<keyword evidence="2" id="KW-0479">Metal-binding</keyword>
<evidence type="ECO:0000256" key="6">
    <source>
        <dbReference type="PROSITE-ProRule" id="PRU00024"/>
    </source>
</evidence>
<dbReference type="InterPro" id="IPR051051">
    <property type="entry name" value="E3_ubiq-ligase_TRIM/RNF"/>
</dbReference>
<keyword evidence="1" id="KW-0399">Innate immunity</keyword>
<dbReference type="PROSITE" id="PS00518">
    <property type="entry name" value="ZF_RING_1"/>
    <property type="match status" value="1"/>
</dbReference>
<protein>
    <recommendedName>
        <fullName evidence="13">Tripartite motif-containing protein 16-like</fullName>
    </recommendedName>
</protein>
<dbReference type="InterPro" id="IPR043136">
    <property type="entry name" value="B30.2/SPRY_sf"/>
</dbReference>
<organism evidence="11 12">
    <name type="scientific">Alosa alosa</name>
    <name type="common">allis shad</name>
    <dbReference type="NCBI Taxonomy" id="278164"/>
    <lineage>
        <taxon>Eukaryota</taxon>
        <taxon>Metazoa</taxon>
        <taxon>Chordata</taxon>
        <taxon>Craniata</taxon>
        <taxon>Vertebrata</taxon>
        <taxon>Euteleostomi</taxon>
        <taxon>Actinopterygii</taxon>
        <taxon>Neopterygii</taxon>
        <taxon>Teleostei</taxon>
        <taxon>Clupei</taxon>
        <taxon>Clupeiformes</taxon>
        <taxon>Clupeoidei</taxon>
        <taxon>Clupeidae</taxon>
        <taxon>Alosa</taxon>
    </lineage>
</organism>
<evidence type="ECO:0000256" key="1">
    <source>
        <dbReference type="ARBA" id="ARBA00022588"/>
    </source>
</evidence>
<dbReference type="Proteomes" id="UP000823561">
    <property type="component" value="Chromosome 9"/>
</dbReference>
<dbReference type="PROSITE" id="PS50188">
    <property type="entry name" value="B302_SPRY"/>
    <property type="match status" value="1"/>
</dbReference>
<dbReference type="InterPro" id="IPR013320">
    <property type="entry name" value="ConA-like_dom_sf"/>
</dbReference>
<keyword evidence="4" id="KW-0862">Zinc</keyword>
<proteinExistence type="predicted"/>
<dbReference type="GO" id="GO:0005737">
    <property type="term" value="C:cytoplasm"/>
    <property type="evidence" value="ECO:0007669"/>
    <property type="project" value="UniProtKB-ARBA"/>
</dbReference>
<dbReference type="Gene3D" id="4.10.830.40">
    <property type="match status" value="1"/>
</dbReference>
<evidence type="ECO:0000313" key="11">
    <source>
        <dbReference type="EMBL" id="KAG5275814.1"/>
    </source>
</evidence>
<dbReference type="AlphaFoldDB" id="A0AAV6GMY8"/>
<evidence type="ECO:0000256" key="5">
    <source>
        <dbReference type="ARBA" id="ARBA00022859"/>
    </source>
</evidence>
<dbReference type="Pfam" id="PF25600">
    <property type="entry name" value="TRIM_CC"/>
    <property type="match status" value="1"/>
</dbReference>
<keyword evidence="12" id="KW-1185">Reference proteome</keyword>
<dbReference type="SUPFAM" id="SSF49899">
    <property type="entry name" value="Concanavalin A-like lectins/glucanases"/>
    <property type="match status" value="1"/>
</dbReference>
<dbReference type="InterPro" id="IPR058030">
    <property type="entry name" value="TRIM8/14/16/25/29/45/65_CC"/>
</dbReference>
<dbReference type="SMART" id="SM00449">
    <property type="entry name" value="SPRY"/>
    <property type="match status" value="1"/>
</dbReference>
<dbReference type="InterPro" id="IPR017907">
    <property type="entry name" value="Znf_RING_CS"/>
</dbReference>
<dbReference type="PROSITE" id="PS50089">
    <property type="entry name" value="ZF_RING_2"/>
    <property type="match status" value="1"/>
</dbReference>
<feature type="domain" description="B30.2/SPRY" evidence="10">
    <location>
        <begin position="368"/>
        <end position="569"/>
    </location>
</feature>
<dbReference type="SMART" id="SM00184">
    <property type="entry name" value="RING"/>
    <property type="match status" value="1"/>
</dbReference>
<dbReference type="PANTHER" id="PTHR25465:SF5">
    <property type="entry name" value="E3 UBIQUITIN_ISG15 LIGASE TRIM25-RELATED"/>
    <property type="match status" value="1"/>
</dbReference>
<dbReference type="SUPFAM" id="SSF57850">
    <property type="entry name" value="RING/U-box"/>
    <property type="match status" value="1"/>
</dbReference>
<gene>
    <name evidence="11" type="ORF">AALO_G00124860</name>
</gene>
<dbReference type="CDD" id="cd16040">
    <property type="entry name" value="SPRY_PRY_SNTX"/>
    <property type="match status" value="1"/>
</dbReference>
<dbReference type="PANTHER" id="PTHR25465">
    <property type="entry name" value="B-BOX DOMAIN CONTAINING"/>
    <property type="match status" value="1"/>
</dbReference>
<dbReference type="SMART" id="SM00336">
    <property type="entry name" value="BBOX"/>
    <property type="match status" value="1"/>
</dbReference>
<dbReference type="Pfam" id="PF15227">
    <property type="entry name" value="zf-C3HC4_4"/>
    <property type="match status" value="1"/>
</dbReference>
<dbReference type="Gene3D" id="2.60.120.920">
    <property type="match status" value="1"/>
</dbReference>